<name>A0ABS5GTG9_9GAMM</name>
<evidence type="ECO:0000313" key="1">
    <source>
        <dbReference type="EMBL" id="MBR7630435.1"/>
    </source>
</evidence>
<gene>
    <name evidence="1" type="ORF">KAT72_15760</name>
</gene>
<proteinExistence type="predicted"/>
<dbReference type="EMBL" id="JAGRZL010000045">
    <property type="protein sequence ID" value="MBR7630435.1"/>
    <property type="molecule type" value="Genomic_DNA"/>
</dbReference>
<comment type="caution">
    <text evidence="1">The sequence shown here is derived from an EMBL/GenBank/DDBJ whole genome shotgun (WGS) entry which is preliminary data.</text>
</comment>
<reference evidence="1 2" key="1">
    <citation type="submission" date="2021-04" db="EMBL/GenBank/DDBJ databases">
        <title>Draft Genome of Aeromonas popoffii ID682, isolated from a natural water source in Idaho.</title>
        <authorList>
            <person name="Testerman T."/>
            <person name="Graf J."/>
        </authorList>
    </citation>
    <scope>NUCLEOTIDE SEQUENCE [LARGE SCALE GENOMIC DNA]</scope>
    <source>
        <strain evidence="1 2">ID682</strain>
    </source>
</reference>
<accession>A0ABS5GTG9</accession>
<dbReference type="Proteomes" id="UP000675653">
    <property type="component" value="Unassembled WGS sequence"/>
</dbReference>
<protein>
    <submittedName>
        <fullName evidence="1">Uncharacterized protein</fullName>
    </submittedName>
</protein>
<evidence type="ECO:0000313" key="2">
    <source>
        <dbReference type="Proteomes" id="UP000675653"/>
    </source>
</evidence>
<dbReference type="RefSeq" id="WP_212514156.1">
    <property type="nucleotide sequence ID" value="NZ_CAWQDX010000069.1"/>
</dbReference>
<keyword evidence="2" id="KW-1185">Reference proteome</keyword>
<sequence length="202" mass="22645">MSIDKQTRQLAAIAYGEASTANVKDEISAIAWAVANRARAWDGKTVDELLKADPNYTYAVTDGNARYNILMESSEGDIAKDPAMQHAIDSAQAALDNSGDDLSNGAFWWDGIDFKTNFKNHPKVKNGFHITDPSHNIFDVKDVSKPTTIYWKVLDKKTKKIVDSKIRGKYEFVWESTAAYGKTIFWKHNNDYLKATGGKAYR</sequence>
<organism evidence="1 2">
    <name type="scientific">Aeromonas popoffii</name>
    <dbReference type="NCBI Taxonomy" id="70856"/>
    <lineage>
        <taxon>Bacteria</taxon>
        <taxon>Pseudomonadati</taxon>
        <taxon>Pseudomonadota</taxon>
        <taxon>Gammaproteobacteria</taxon>
        <taxon>Aeromonadales</taxon>
        <taxon>Aeromonadaceae</taxon>
        <taxon>Aeromonas</taxon>
    </lineage>
</organism>